<gene>
    <name evidence="1" type="ORF">BCV69DRAFT_122413</name>
</gene>
<dbReference type="AlphaFoldDB" id="A0A316TWD5"/>
<dbReference type="GeneID" id="37010891"/>
<evidence type="ECO:0000313" key="2">
    <source>
        <dbReference type="Proteomes" id="UP000245942"/>
    </source>
</evidence>
<keyword evidence="2" id="KW-1185">Reference proteome</keyword>
<dbReference type="RefSeq" id="XP_025344956.1">
    <property type="nucleotide sequence ID" value="XM_025489157.1"/>
</dbReference>
<accession>A0A316TWD5</accession>
<protein>
    <submittedName>
        <fullName evidence="1">Uncharacterized protein</fullName>
    </submittedName>
</protein>
<organism evidence="1 2">
    <name type="scientific">Pseudomicrostroma glucosiphilum</name>
    <dbReference type="NCBI Taxonomy" id="1684307"/>
    <lineage>
        <taxon>Eukaryota</taxon>
        <taxon>Fungi</taxon>
        <taxon>Dikarya</taxon>
        <taxon>Basidiomycota</taxon>
        <taxon>Ustilaginomycotina</taxon>
        <taxon>Exobasidiomycetes</taxon>
        <taxon>Microstromatales</taxon>
        <taxon>Microstromatales incertae sedis</taxon>
        <taxon>Pseudomicrostroma</taxon>
    </lineage>
</organism>
<evidence type="ECO:0000313" key="1">
    <source>
        <dbReference type="EMBL" id="PWN17796.1"/>
    </source>
</evidence>
<dbReference type="EMBL" id="KZ819340">
    <property type="protein sequence ID" value="PWN17796.1"/>
    <property type="molecule type" value="Genomic_DNA"/>
</dbReference>
<dbReference type="Proteomes" id="UP000245942">
    <property type="component" value="Unassembled WGS sequence"/>
</dbReference>
<dbReference type="PROSITE" id="PS51257">
    <property type="entry name" value="PROKAR_LIPOPROTEIN"/>
    <property type="match status" value="1"/>
</dbReference>
<reference evidence="1 2" key="1">
    <citation type="journal article" date="2018" name="Mol. Biol. Evol.">
        <title>Broad Genomic Sampling Reveals a Smut Pathogenic Ancestry of the Fungal Clade Ustilaginomycotina.</title>
        <authorList>
            <person name="Kijpornyongpan T."/>
            <person name="Mondo S.J."/>
            <person name="Barry K."/>
            <person name="Sandor L."/>
            <person name="Lee J."/>
            <person name="Lipzen A."/>
            <person name="Pangilinan J."/>
            <person name="LaButti K."/>
            <person name="Hainaut M."/>
            <person name="Henrissat B."/>
            <person name="Grigoriev I.V."/>
            <person name="Spatafora J.W."/>
            <person name="Aime M.C."/>
        </authorList>
    </citation>
    <scope>NUCLEOTIDE SEQUENCE [LARGE SCALE GENOMIC DNA]</scope>
    <source>
        <strain evidence="1 2">MCA 4718</strain>
    </source>
</reference>
<proteinExistence type="predicted"/>
<sequence length="96" mass="10702">MCRGHQWTSLVSVPRVRSPSIELAGILTACAVASCTFRKMLCPRASHCGTAIPTARRSLCYARRLDHILNHGGSIRRRCSHWLSSPWPSLRHPPLS</sequence>
<name>A0A316TWD5_9BASI</name>